<dbReference type="Proteomes" id="UP001472677">
    <property type="component" value="Unassembled WGS sequence"/>
</dbReference>
<evidence type="ECO:0000313" key="6">
    <source>
        <dbReference type="Proteomes" id="UP001472677"/>
    </source>
</evidence>
<keyword evidence="3" id="KW-0479">Metal-binding</keyword>
<comment type="caution">
    <text evidence="5">The sequence shown here is derived from an EMBL/GenBank/DDBJ whole genome shotgun (WGS) entry which is preliminary data.</text>
</comment>
<keyword evidence="1" id="KW-0489">Methyltransferase</keyword>
<evidence type="ECO:0000256" key="4">
    <source>
        <dbReference type="ARBA" id="ARBA00022842"/>
    </source>
</evidence>
<dbReference type="InterPro" id="IPR042086">
    <property type="entry name" value="MeTrfase_capping"/>
</dbReference>
<dbReference type="SUPFAM" id="SSF53335">
    <property type="entry name" value="S-adenosyl-L-methionine-dependent methyltransferases"/>
    <property type="match status" value="1"/>
</dbReference>
<gene>
    <name evidence="5" type="ORF">V6N12_065193</name>
</gene>
<accession>A0ABR2G873</accession>
<dbReference type="Pfam" id="PF03492">
    <property type="entry name" value="Methyltransf_7"/>
    <property type="match status" value="1"/>
</dbReference>
<organism evidence="5 6">
    <name type="scientific">Hibiscus sabdariffa</name>
    <name type="common">roselle</name>
    <dbReference type="NCBI Taxonomy" id="183260"/>
    <lineage>
        <taxon>Eukaryota</taxon>
        <taxon>Viridiplantae</taxon>
        <taxon>Streptophyta</taxon>
        <taxon>Embryophyta</taxon>
        <taxon>Tracheophyta</taxon>
        <taxon>Spermatophyta</taxon>
        <taxon>Magnoliopsida</taxon>
        <taxon>eudicotyledons</taxon>
        <taxon>Gunneridae</taxon>
        <taxon>Pentapetalae</taxon>
        <taxon>rosids</taxon>
        <taxon>malvids</taxon>
        <taxon>Malvales</taxon>
        <taxon>Malvaceae</taxon>
        <taxon>Malvoideae</taxon>
        <taxon>Hibiscus</taxon>
    </lineage>
</organism>
<keyword evidence="2" id="KW-0808">Transferase</keyword>
<name>A0ABR2G873_9ROSI</name>
<evidence type="ECO:0000256" key="1">
    <source>
        <dbReference type="ARBA" id="ARBA00022603"/>
    </source>
</evidence>
<proteinExistence type="predicted"/>
<reference evidence="5 6" key="1">
    <citation type="journal article" date="2024" name="G3 (Bethesda)">
        <title>Genome assembly of Hibiscus sabdariffa L. provides insights into metabolisms of medicinal natural products.</title>
        <authorList>
            <person name="Kim T."/>
        </authorList>
    </citation>
    <scope>NUCLEOTIDE SEQUENCE [LARGE SCALE GENOMIC DNA]</scope>
    <source>
        <strain evidence="5">TK-2024</strain>
        <tissue evidence="5">Old leaves</tissue>
    </source>
</reference>
<evidence type="ECO:0000256" key="3">
    <source>
        <dbReference type="ARBA" id="ARBA00022723"/>
    </source>
</evidence>
<dbReference type="PANTHER" id="PTHR31009">
    <property type="entry name" value="S-ADENOSYL-L-METHIONINE:CARBOXYL METHYLTRANSFERASE FAMILY PROTEIN"/>
    <property type="match status" value="1"/>
</dbReference>
<dbReference type="EMBL" id="JBBPBM010000002">
    <property type="protein sequence ID" value="KAK8596713.1"/>
    <property type="molecule type" value="Genomic_DNA"/>
</dbReference>
<keyword evidence="4" id="KW-0460">Magnesium</keyword>
<evidence type="ECO:0008006" key="7">
    <source>
        <dbReference type="Google" id="ProtNLM"/>
    </source>
</evidence>
<dbReference type="Gene3D" id="3.40.50.150">
    <property type="entry name" value="Vaccinia Virus protein VP39"/>
    <property type="match status" value="1"/>
</dbReference>
<dbReference type="InterPro" id="IPR029063">
    <property type="entry name" value="SAM-dependent_MTases_sf"/>
</dbReference>
<sequence length="126" mass="13954">MQALHMNKGNGDTSYAKNSTVQSKIISVGKRVMQEAILKMIDSNVVDLESMGIADLGCSSGPNTLFVISKIMDTVEAANRRLGRRLVSELRVFLNDLYSNDFNEIVPYQQPAFRAFFFQSSLALTG</sequence>
<protein>
    <recommendedName>
        <fullName evidence="7">Jasmonate O-methyltransferase</fullName>
    </recommendedName>
</protein>
<dbReference type="InterPro" id="IPR005299">
    <property type="entry name" value="MeTrfase_7"/>
</dbReference>
<evidence type="ECO:0000313" key="5">
    <source>
        <dbReference type="EMBL" id="KAK8596713.1"/>
    </source>
</evidence>
<evidence type="ECO:0000256" key="2">
    <source>
        <dbReference type="ARBA" id="ARBA00022679"/>
    </source>
</evidence>
<keyword evidence="6" id="KW-1185">Reference proteome</keyword>
<dbReference type="Gene3D" id="1.10.1200.270">
    <property type="entry name" value="Methyltransferase, alpha-helical capping domain"/>
    <property type="match status" value="1"/>
</dbReference>